<evidence type="ECO:0000256" key="1">
    <source>
        <dbReference type="ARBA" id="ARBA00004141"/>
    </source>
</evidence>
<comment type="subcellular location">
    <subcellularLocation>
        <location evidence="1">Membrane</location>
        <topology evidence="1">Multi-pass membrane protein</topology>
    </subcellularLocation>
</comment>
<feature type="transmembrane region" description="Helical" evidence="6">
    <location>
        <begin position="99"/>
        <end position="120"/>
    </location>
</feature>
<keyword evidence="4 6" id="KW-1133">Transmembrane helix</keyword>
<evidence type="ECO:0000256" key="3">
    <source>
        <dbReference type="ARBA" id="ARBA00022692"/>
    </source>
</evidence>
<keyword evidence="3 6" id="KW-0812">Transmembrane</keyword>
<evidence type="ECO:0000256" key="4">
    <source>
        <dbReference type="ARBA" id="ARBA00022989"/>
    </source>
</evidence>
<accession>A0ABY9YYQ3</accession>
<keyword evidence="5 6" id="KW-0472">Membrane</keyword>
<dbReference type="PANTHER" id="PTHR10057">
    <property type="entry name" value="PERIPHERAL-TYPE BENZODIAZEPINE RECEPTOR"/>
    <property type="match status" value="1"/>
</dbReference>
<dbReference type="InterPro" id="IPR004307">
    <property type="entry name" value="TspO_MBR"/>
</dbReference>
<dbReference type="PANTHER" id="PTHR10057:SF0">
    <property type="entry name" value="TRANSLOCATOR PROTEIN"/>
    <property type="match status" value="1"/>
</dbReference>
<evidence type="ECO:0000313" key="7">
    <source>
        <dbReference type="EMBL" id="WNK19952.1"/>
    </source>
</evidence>
<evidence type="ECO:0000256" key="5">
    <source>
        <dbReference type="ARBA" id="ARBA00023136"/>
    </source>
</evidence>
<gene>
    <name evidence="7" type="ORF">P1P91_14175</name>
</gene>
<dbReference type="PIRSF" id="PIRSF005859">
    <property type="entry name" value="PBR"/>
    <property type="match status" value="1"/>
</dbReference>
<evidence type="ECO:0000313" key="8">
    <source>
        <dbReference type="Proteomes" id="UP001301869"/>
    </source>
</evidence>
<dbReference type="EMBL" id="CP119391">
    <property type="protein sequence ID" value="WNK19952.1"/>
    <property type="molecule type" value="Genomic_DNA"/>
</dbReference>
<proteinExistence type="inferred from homology"/>
<organism evidence="7 8">
    <name type="scientific">Halomonas piscis</name>
    <dbReference type="NCBI Taxonomy" id="3031727"/>
    <lineage>
        <taxon>Bacteria</taxon>
        <taxon>Pseudomonadati</taxon>
        <taxon>Pseudomonadota</taxon>
        <taxon>Gammaproteobacteria</taxon>
        <taxon>Oceanospirillales</taxon>
        <taxon>Halomonadaceae</taxon>
        <taxon>Halomonas</taxon>
    </lineage>
</organism>
<feature type="transmembrane region" description="Helical" evidence="6">
    <location>
        <begin position="126"/>
        <end position="149"/>
    </location>
</feature>
<reference evidence="7 8" key="1">
    <citation type="submission" date="2023-03" db="EMBL/GenBank/DDBJ databases">
        <title>Halomonas sp. nov., isolated from Korean tranditional fermented seafood 'Jeotgal'.</title>
        <authorList>
            <person name="Kim B."/>
            <person name="Shin N.-R."/>
        </authorList>
    </citation>
    <scope>NUCLEOTIDE SEQUENCE [LARGE SCALE GENOMIC DNA]</scope>
    <source>
        <strain evidence="7 8">SG2L-4</strain>
    </source>
</reference>
<dbReference type="InterPro" id="IPR038330">
    <property type="entry name" value="TspO/MBR-related_sf"/>
</dbReference>
<keyword evidence="8" id="KW-1185">Reference proteome</keyword>
<dbReference type="Proteomes" id="UP001301869">
    <property type="component" value="Chromosome"/>
</dbReference>
<dbReference type="RefSeq" id="WP_311883436.1">
    <property type="nucleotide sequence ID" value="NZ_CP119391.1"/>
</dbReference>
<comment type="similarity">
    <text evidence="2">Belongs to the TspO/BZRP family.</text>
</comment>
<feature type="transmembrane region" description="Helical" evidence="6">
    <location>
        <begin position="43"/>
        <end position="64"/>
    </location>
</feature>
<name>A0ABY9YYQ3_9GAMM</name>
<evidence type="ECO:0000256" key="6">
    <source>
        <dbReference type="SAM" id="Phobius"/>
    </source>
</evidence>
<dbReference type="Gene3D" id="1.20.1260.100">
    <property type="entry name" value="TspO/MBR protein"/>
    <property type="match status" value="1"/>
</dbReference>
<evidence type="ECO:0000256" key="2">
    <source>
        <dbReference type="ARBA" id="ARBA00007524"/>
    </source>
</evidence>
<dbReference type="Pfam" id="PF03073">
    <property type="entry name" value="TspO_MBR"/>
    <property type="match status" value="1"/>
</dbReference>
<dbReference type="CDD" id="cd15904">
    <property type="entry name" value="TSPO_MBR"/>
    <property type="match status" value="1"/>
</dbReference>
<protein>
    <submittedName>
        <fullName evidence="7">Tryptophan-rich sensory protein</fullName>
    </submittedName>
</protein>
<sequence>MLSLFSLLVSLGLVGAAASSGARFRPDGWYRQLAKPAWTPPDLAFPIVWGILYLLMALAAWRVFLAEPSIWRTAGLAVYALQLAANAAWSWLFFGRRQILLGLLDIALLLCLIAACIALFAPSSALAAWLMVPYLLWVTLALALNASVWRRNRRA</sequence>